<keyword evidence="6" id="KW-1185">Reference proteome</keyword>
<dbReference type="EMBL" id="BOOH01000023">
    <property type="protein sequence ID" value="GIH76759.1"/>
    <property type="molecule type" value="Genomic_DNA"/>
</dbReference>
<proteinExistence type="predicted"/>
<name>A0A8J3W4U3_9ACTN</name>
<sequence length="307" mass="32442">MQHYDVAIVGGGPAGLTAAMTLGRSIRRTVVFDSPGPPRNAASRGVHGIVGLDGVSHAEYRRRAWSDLDAYGMAERREEDVADVAPAAEGGFDVTGESGARVWARRVLLATGMVDVHPEVEGFGECWGRTVVHCPLCAGWENRDRAWGVVTSDPEFARSAATGFAAWSDNVIIFTGVPGAGSGVPGGEDGAEVIEGEIRRLRHTDGDLYAVELDDGRIVARQTLFWQPGQRPVPLVAHLAENRGLALNGDCYVKVDEGRRTSIPGVYAAGDLTSEEQSAAESVAAGSAAAFQIVADETAQWGDGEVC</sequence>
<dbReference type="AlphaFoldDB" id="A0A8J3W4U3"/>
<evidence type="ECO:0000259" key="4">
    <source>
        <dbReference type="Pfam" id="PF07992"/>
    </source>
</evidence>
<dbReference type="PANTHER" id="PTHR48105">
    <property type="entry name" value="THIOREDOXIN REDUCTASE 1-RELATED-RELATED"/>
    <property type="match status" value="1"/>
</dbReference>
<comment type="caution">
    <text evidence="5">The sequence shown here is derived from an EMBL/GenBank/DDBJ whole genome shotgun (WGS) entry which is preliminary data.</text>
</comment>
<feature type="domain" description="FAD/NAD(P)-binding" evidence="4">
    <location>
        <begin position="201"/>
        <end position="285"/>
    </location>
</feature>
<gene>
    <name evidence="5" type="ORF">Plo01_31880</name>
</gene>
<dbReference type="RefSeq" id="WP_203891362.1">
    <property type="nucleotide sequence ID" value="NZ_BOOH01000023.1"/>
</dbReference>
<dbReference type="SUPFAM" id="SSF51905">
    <property type="entry name" value="FAD/NAD(P)-binding domain"/>
    <property type="match status" value="1"/>
</dbReference>
<dbReference type="Gene3D" id="3.50.50.60">
    <property type="entry name" value="FAD/NAD(P)-binding domain"/>
    <property type="match status" value="2"/>
</dbReference>
<dbReference type="InterPro" id="IPR023753">
    <property type="entry name" value="FAD/NAD-binding_dom"/>
</dbReference>
<dbReference type="PRINTS" id="PR00368">
    <property type="entry name" value="FADPNR"/>
</dbReference>
<evidence type="ECO:0000313" key="5">
    <source>
        <dbReference type="EMBL" id="GIH76759.1"/>
    </source>
</evidence>
<dbReference type="PRINTS" id="PR00469">
    <property type="entry name" value="PNDRDTASEII"/>
</dbReference>
<protein>
    <submittedName>
        <fullName evidence="5">Thioredoxin reductase</fullName>
    </submittedName>
</protein>
<dbReference type="Pfam" id="PF07992">
    <property type="entry name" value="Pyr_redox_2"/>
    <property type="match status" value="2"/>
</dbReference>
<dbReference type="GO" id="GO:0004791">
    <property type="term" value="F:thioredoxin-disulfide reductase (NADPH) activity"/>
    <property type="evidence" value="ECO:0007669"/>
    <property type="project" value="UniProtKB-EC"/>
</dbReference>
<keyword evidence="1" id="KW-0285">Flavoprotein</keyword>
<evidence type="ECO:0000256" key="2">
    <source>
        <dbReference type="ARBA" id="ARBA00023002"/>
    </source>
</evidence>
<keyword evidence="2" id="KW-0560">Oxidoreductase</keyword>
<dbReference type="InterPro" id="IPR050097">
    <property type="entry name" value="Ferredoxin-NADP_redctase_2"/>
</dbReference>
<evidence type="ECO:0000313" key="6">
    <source>
        <dbReference type="Proteomes" id="UP000616724"/>
    </source>
</evidence>
<dbReference type="InterPro" id="IPR036188">
    <property type="entry name" value="FAD/NAD-bd_sf"/>
</dbReference>
<reference evidence="5 6" key="1">
    <citation type="submission" date="2021-01" db="EMBL/GenBank/DDBJ databases">
        <title>Whole genome shotgun sequence of Planobispora longispora NBRC 13918.</title>
        <authorList>
            <person name="Komaki H."/>
            <person name="Tamura T."/>
        </authorList>
    </citation>
    <scope>NUCLEOTIDE SEQUENCE [LARGE SCALE GENOMIC DNA]</scope>
    <source>
        <strain evidence="5 6">NBRC 13918</strain>
    </source>
</reference>
<comment type="catalytic activity">
    <reaction evidence="3">
        <text>[thioredoxin]-dithiol + NADP(+) = [thioredoxin]-disulfide + NADPH + H(+)</text>
        <dbReference type="Rhea" id="RHEA:20345"/>
        <dbReference type="Rhea" id="RHEA-COMP:10698"/>
        <dbReference type="Rhea" id="RHEA-COMP:10700"/>
        <dbReference type="ChEBI" id="CHEBI:15378"/>
        <dbReference type="ChEBI" id="CHEBI:29950"/>
        <dbReference type="ChEBI" id="CHEBI:50058"/>
        <dbReference type="ChEBI" id="CHEBI:57783"/>
        <dbReference type="ChEBI" id="CHEBI:58349"/>
        <dbReference type="EC" id="1.8.1.9"/>
    </reaction>
</comment>
<feature type="domain" description="FAD/NAD(P)-binding" evidence="4">
    <location>
        <begin position="4"/>
        <end position="141"/>
    </location>
</feature>
<organism evidence="5 6">
    <name type="scientific">Planobispora longispora</name>
    <dbReference type="NCBI Taxonomy" id="28887"/>
    <lineage>
        <taxon>Bacteria</taxon>
        <taxon>Bacillati</taxon>
        <taxon>Actinomycetota</taxon>
        <taxon>Actinomycetes</taxon>
        <taxon>Streptosporangiales</taxon>
        <taxon>Streptosporangiaceae</taxon>
        <taxon>Planobispora</taxon>
    </lineage>
</organism>
<evidence type="ECO:0000256" key="1">
    <source>
        <dbReference type="ARBA" id="ARBA00022630"/>
    </source>
</evidence>
<dbReference type="Proteomes" id="UP000616724">
    <property type="component" value="Unassembled WGS sequence"/>
</dbReference>
<evidence type="ECO:0000256" key="3">
    <source>
        <dbReference type="ARBA" id="ARBA00048132"/>
    </source>
</evidence>
<accession>A0A8J3W4U3</accession>